<dbReference type="Proteomes" id="UP001204376">
    <property type="component" value="Unassembled WGS sequence"/>
</dbReference>
<accession>A0ABT1SZ88</accession>
<feature type="compositionally biased region" description="Basic and acidic residues" evidence="1">
    <location>
        <begin position="403"/>
        <end position="414"/>
    </location>
</feature>
<dbReference type="InterPro" id="IPR013610">
    <property type="entry name" value="ArdC_N"/>
</dbReference>
<gene>
    <name evidence="4" type="ORF">NPE20_06835</name>
</gene>
<name>A0ABT1SZ88_9SPHI</name>
<dbReference type="RefSeq" id="WP_256537861.1">
    <property type="nucleotide sequence ID" value="NZ_JANHOH010000001.1"/>
</dbReference>
<dbReference type="EMBL" id="JANHOH010000001">
    <property type="protein sequence ID" value="MCQ6957663.1"/>
    <property type="molecule type" value="Genomic_DNA"/>
</dbReference>
<dbReference type="InterPro" id="IPR041459">
    <property type="entry name" value="MPTase-PolyVal"/>
</dbReference>
<comment type="caution">
    <text evidence="4">The sequence shown here is derived from an EMBL/GenBank/DDBJ whole genome shotgun (WGS) entry which is preliminary data.</text>
</comment>
<feature type="domain" description="N-terminal" evidence="2">
    <location>
        <begin position="8"/>
        <end position="109"/>
    </location>
</feature>
<evidence type="ECO:0000256" key="1">
    <source>
        <dbReference type="SAM" id="MobiDB-lite"/>
    </source>
</evidence>
<reference evidence="4 5" key="1">
    <citation type="submission" date="2022-07" db="EMBL/GenBank/DDBJ databases">
        <title>Mucilaginibacter sp. JC4.</title>
        <authorList>
            <person name="Le V."/>
            <person name="Ko S.-R."/>
            <person name="Ahn C.-Y."/>
            <person name="Oh H.-M."/>
        </authorList>
    </citation>
    <scope>NUCLEOTIDE SEQUENCE [LARGE SCALE GENOMIC DNA]</scope>
    <source>
        <strain evidence="4 5">JC4</strain>
    </source>
</reference>
<evidence type="ECO:0000259" key="2">
    <source>
        <dbReference type="Pfam" id="PF08401"/>
    </source>
</evidence>
<proteinExistence type="predicted"/>
<evidence type="ECO:0000259" key="3">
    <source>
        <dbReference type="Pfam" id="PF18818"/>
    </source>
</evidence>
<protein>
    <submittedName>
        <fullName evidence="4">Zincin-like metallopeptidase domain-containing protein</fullName>
    </submittedName>
</protein>
<feature type="domain" description="Polyvalent protein metallopeptidase" evidence="3">
    <location>
        <begin position="154"/>
        <end position="278"/>
    </location>
</feature>
<keyword evidence="5" id="KW-1185">Reference proteome</keyword>
<dbReference type="Pfam" id="PF08401">
    <property type="entry name" value="ArdcN"/>
    <property type="match status" value="1"/>
</dbReference>
<sequence length="426" mass="48021">MSTPFKPLSEQIAGKMIADLKAGTSILQRPNNSLNSALPFNIESGHRYAGPSALVLLMQKRDDPRWGTSNQANRNHTAVVKGATGTLINFMSSYEYQKVVDEKGEPVLKENGFQRTERIKLDEPKQVDAWLFNGEQMRKMPKWEKEPLDLSPAERAQVILENSKAVIEHGGDDMFYDSRADVIVLPEIEQFKDPEQYFSEALHQLAHWTSAEDRLNRPQDISMDQTANIREELRTNLASLFLSKELNLPYDLNDHVGYVNSWAAILKEEPAELFKAASDAQKIVDHIMGFEQKIEEKQDIAAENEVGMVTDGNIAQDAPIAETADSSFDRTKLNKGEIIPHNGTEFKVVAELKNKVYQMQDLGSERKFKMSAKDALFNELLEARNNSQELTSGLGLGADASNAEEKSNREKDAVEEFLDTNYQIER</sequence>
<dbReference type="Pfam" id="PF18818">
    <property type="entry name" value="MPTase-PolyVal"/>
    <property type="match status" value="1"/>
</dbReference>
<evidence type="ECO:0000313" key="4">
    <source>
        <dbReference type="EMBL" id="MCQ6957663.1"/>
    </source>
</evidence>
<organism evidence="4 5">
    <name type="scientific">Mucilaginibacter aquariorum</name>
    <dbReference type="NCBI Taxonomy" id="2967225"/>
    <lineage>
        <taxon>Bacteria</taxon>
        <taxon>Pseudomonadati</taxon>
        <taxon>Bacteroidota</taxon>
        <taxon>Sphingobacteriia</taxon>
        <taxon>Sphingobacteriales</taxon>
        <taxon>Sphingobacteriaceae</taxon>
        <taxon>Mucilaginibacter</taxon>
    </lineage>
</organism>
<evidence type="ECO:0000313" key="5">
    <source>
        <dbReference type="Proteomes" id="UP001204376"/>
    </source>
</evidence>
<feature type="region of interest" description="Disordered" evidence="1">
    <location>
        <begin position="391"/>
        <end position="426"/>
    </location>
</feature>